<dbReference type="Proteomes" id="UP000192610">
    <property type="component" value="Unassembled WGS sequence"/>
</dbReference>
<dbReference type="InterPro" id="IPR011991">
    <property type="entry name" value="ArsR-like_HTH"/>
</dbReference>
<name>A0A1V9EL93_9BACT</name>
<protein>
    <submittedName>
        <fullName evidence="5">MarR family transcriptional regulator</fullName>
    </submittedName>
</protein>
<dbReference type="GO" id="GO:0006355">
    <property type="term" value="P:regulation of DNA-templated transcription"/>
    <property type="evidence" value="ECO:0007669"/>
    <property type="project" value="UniProtKB-ARBA"/>
</dbReference>
<dbReference type="GO" id="GO:0003677">
    <property type="term" value="F:DNA binding"/>
    <property type="evidence" value="ECO:0007669"/>
    <property type="project" value="UniProtKB-KW"/>
</dbReference>
<evidence type="ECO:0000256" key="1">
    <source>
        <dbReference type="ARBA" id="ARBA00023015"/>
    </source>
</evidence>
<dbReference type="Pfam" id="PF01638">
    <property type="entry name" value="HxlR"/>
    <property type="match status" value="1"/>
</dbReference>
<dbReference type="InterPro" id="IPR036390">
    <property type="entry name" value="WH_DNA-bd_sf"/>
</dbReference>
<proteinExistence type="predicted"/>
<evidence type="ECO:0000313" key="6">
    <source>
        <dbReference type="Proteomes" id="UP000192610"/>
    </source>
</evidence>
<dbReference type="PANTHER" id="PTHR33204:SF29">
    <property type="entry name" value="TRANSCRIPTIONAL REGULATOR"/>
    <property type="match status" value="1"/>
</dbReference>
<dbReference type="OrthoDB" id="9797599at2"/>
<dbReference type="InterPro" id="IPR036388">
    <property type="entry name" value="WH-like_DNA-bd_sf"/>
</dbReference>
<dbReference type="EMBL" id="LVXG01000023">
    <property type="protein sequence ID" value="OQP46920.1"/>
    <property type="molecule type" value="Genomic_DNA"/>
</dbReference>
<dbReference type="InterPro" id="IPR002577">
    <property type="entry name" value="HTH_HxlR"/>
</dbReference>
<keyword evidence="3" id="KW-0804">Transcription</keyword>
<dbReference type="PANTHER" id="PTHR33204">
    <property type="entry name" value="TRANSCRIPTIONAL REGULATOR, MARR FAMILY"/>
    <property type="match status" value="1"/>
</dbReference>
<accession>A0A1V9EL93</accession>
<evidence type="ECO:0000313" key="5">
    <source>
        <dbReference type="EMBL" id="OQP46920.1"/>
    </source>
</evidence>
<keyword evidence="2" id="KW-0238">DNA-binding</keyword>
<keyword evidence="6" id="KW-1185">Reference proteome</keyword>
<dbReference type="STRING" id="354355.SAMN05660816_01066"/>
<gene>
    <name evidence="5" type="ORF">A4H97_05215</name>
</gene>
<evidence type="ECO:0000256" key="3">
    <source>
        <dbReference type="ARBA" id="ARBA00023163"/>
    </source>
</evidence>
<keyword evidence="1" id="KW-0805">Transcription regulation</keyword>
<reference evidence="6" key="1">
    <citation type="submission" date="2016-04" db="EMBL/GenBank/DDBJ databases">
        <authorList>
            <person name="Chen L."/>
            <person name="Zhuang W."/>
            <person name="Wang G."/>
        </authorList>
    </citation>
    <scope>NUCLEOTIDE SEQUENCE [LARGE SCALE GENOMIC DNA]</scope>
    <source>
        <strain evidence="6">17621</strain>
    </source>
</reference>
<sequence>MGYNRIETLNCENNPDKDCAVDAALSIIGGKWKLKIYKVLKAGGPFRYAAIHKALTGISEKTLSAQLRELEEDGIVTKQVFPEVPPRVEYTLTDLGISLEPVFVALINWGQTYIQTTKTVGQSAQQA</sequence>
<dbReference type="PROSITE" id="PS51118">
    <property type="entry name" value="HTH_HXLR"/>
    <property type="match status" value="1"/>
</dbReference>
<dbReference type="SUPFAM" id="SSF46785">
    <property type="entry name" value="Winged helix' DNA-binding domain"/>
    <property type="match status" value="1"/>
</dbReference>
<dbReference type="CDD" id="cd00090">
    <property type="entry name" value="HTH_ARSR"/>
    <property type="match status" value="1"/>
</dbReference>
<dbReference type="AlphaFoldDB" id="A0A1V9EL93"/>
<comment type="caution">
    <text evidence="5">The sequence shown here is derived from an EMBL/GenBank/DDBJ whole genome shotgun (WGS) entry which is preliminary data.</text>
</comment>
<feature type="domain" description="HTH hxlR-type" evidence="4">
    <location>
        <begin position="19"/>
        <end position="118"/>
    </location>
</feature>
<evidence type="ECO:0000256" key="2">
    <source>
        <dbReference type="ARBA" id="ARBA00023125"/>
    </source>
</evidence>
<dbReference type="RefSeq" id="WP_081200929.1">
    <property type="nucleotide sequence ID" value="NZ_FOCZ01000002.1"/>
</dbReference>
<evidence type="ECO:0000259" key="4">
    <source>
        <dbReference type="PROSITE" id="PS51118"/>
    </source>
</evidence>
<organism evidence="5 6">
    <name type="scientific">Niastella yeongjuensis</name>
    <dbReference type="NCBI Taxonomy" id="354355"/>
    <lineage>
        <taxon>Bacteria</taxon>
        <taxon>Pseudomonadati</taxon>
        <taxon>Bacteroidota</taxon>
        <taxon>Chitinophagia</taxon>
        <taxon>Chitinophagales</taxon>
        <taxon>Chitinophagaceae</taxon>
        <taxon>Niastella</taxon>
    </lineage>
</organism>
<dbReference type="Gene3D" id="1.10.10.10">
    <property type="entry name" value="Winged helix-like DNA-binding domain superfamily/Winged helix DNA-binding domain"/>
    <property type="match status" value="1"/>
</dbReference>